<dbReference type="SUPFAM" id="SSF48498">
    <property type="entry name" value="Tetracyclin repressor-like, C-terminal domain"/>
    <property type="match status" value="1"/>
</dbReference>
<dbReference type="InterPro" id="IPR036271">
    <property type="entry name" value="Tet_transcr_reg_TetR-rel_C_sf"/>
</dbReference>
<gene>
    <name evidence="4" type="ORF">QRX50_16265</name>
</gene>
<dbReference type="Proteomes" id="UP001236014">
    <property type="component" value="Chromosome"/>
</dbReference>
<keyword evidence="1 2" id="KW-0238">DNA-binding</keyword>
<keyword evidence="5" id="KW-1185">Reference proteome</keyword>
<dbReference type="Pfam" id="PF00440">
    <property type="entry name" value="TetR_N"/>
    <property type="match status" value="1"/>
</dbReference>
<dbReference type="InterPro" id="IPR001647">
    <property type="entry name" value="HTH_TetR"/>
</dbReference>
<dbReference type="RefSeq" id="WP_285972772.1">
    <property type="nucleotide sequence ID" value="NZ_CP127294.1"/>
</dbReference>
<dbReference type="PANTHER" id="PTHR30055">
    <property type="entry name" value="HTH-TYPE TRANSCRIPTIONAL REGULATOR RUTR"/>
    <property type="match status" value="1"/>
</dbReference>
<dbReference type="Gene3D" id="1.10.357.10">
    <property type="entry name" value="Tetracycline Repressor, domain 2"/>
    <property type="match status" value="1"/>
</dbReference>
<dbReference type="AlphaFoldDB" id="A0A9Y2MXD8"/>
<feature type="DNA-binding region" description="H-T-H motif" evidence="2">
    <location>
        <begin position="36"/>
        <end position="55"/>
    </location>
</feature>
<evidence type="ECO:0000256" key="1">
    <source>
        <dbReference type="ARBA" id="ARBA00023125"/>
    </source>
</evidence>
<evidence type="ECO:0000313" key="5">
    <source>
        <dbReference type="Proteomes" id="UP001236014"/>
    </source>
</evidence>
<dbReference type="KEGG" id="acab:QRX50_16265"/>
<evidence type="ECO:0000259" key="3">
    <source>
        <dbReference type="PROSITE" id="PS50977"/>
    </source>
</evidence>
<feature type="domain" description="HTH tetR-type" evidence="3">
    <location>
        <begin position="13"/>
        <end position="73"/>
    </location>
</feature>
<dbReference type="PRINTS" id="PR00455">
    <property type="entry name" value="HTHTETR"/>
</dbReference>
<dbReference type="InterPro" id="IPR050109">
    <property type="entry name" value="HTH-type_TetR-like_transc_reg"/>
</dbReference>
<dbReference type="Pfam" id="PF17920">
    <property type="entry name" value="TetR_C_16"/>
    <property type="match status" value="1"/>
</dbReference>
<dbReference type="SUPFAM" id="SSF46689">
    <property type="entry name" value="Homeodomain-like"/>
    <property type="match status" value="1"/>
</dbReference>
<accession>A0A9Y2MXD8</accession>
<name>A0A9Y2MXD8_9PSEU</name>
<proteinExistence type="predicted"/>
<evidence type="ECO:0000256" key="2">
    <source>
        <dbReference type="PROSITE-ProRule" id="PRU00335"/>
    </source>
</evidence>
<evidence type="ECO:0000313" key="4">
    <source>
        <dbReference type="EMBL" id="WIX82196.1"/>
    </source>
</evidence>
<dbReference type="GO" id="GO:0000976">
    <property type="term" value="F:transcription cis-regulatory region binding"/>
    <property type="evidence" value="ECO:0007669"/>
    <property type="project" value="TreeGrafter"/>
</dbReference>
<dbReference type="PANTHER" id="PTHR30055:SF235">
    <property type="entry name" value="TRANSCRIPTIONAL REGULATORY PROTEIN"/>
    <property type="match status" value="1"/>
</dbReference>
<protein>
    <submittedName>
        <fullName evidence="4">TetR family transcriptional regulator</fullName>
    </submittedName>
</protein>
<organism evidence="4 5">
    <name type="scientific">Amycolatopsis carbonis</name>
    <dbReference type="NCBI Taxonomy" id="715471"/>
    <lineage>
        <taxon>Bacteria</taxon>
        <taxon>Bacillati</taxon>
        <taxon>Actinomycetota</taxon>
        <taxon>Actinomycetes</taxon>
        <taxon>Pseudonocardiales</taxon>
        <taxon>Pseudonocardiaceae</taxon>
        <taxon>Amycolatopsis</taxon>
    </lineage>
</organism>
<dbReference type="InterPro" id="IPR041678">
    <property type="entry name" value="TetR_C_16"/>
</dbReference>
<dbReference type="PROSITE" id="PS50977">
    <property type="entry name" value="HTH_TETR_2"/>
    <property type="match status" value="1"/>
</dbReference>
<reference evidence="4 5" key="1">
    <citation type="submission" date="2023-06" db="EMBL/GenBank/DDBJ databases">
        <authorList>
            <person name="Oyuntsetseg B."/>
            <person name="Kim S.B."/>
        </authorList>
    </citation>
    <scope>NUCLEOTIDE SEQUENCE [LARGE SCALE GENOMIC DNA]</scope>
    <source>
        <strain evidence="4 5">2-15</strain>
    </source>
</reference>
<dbReference type="GO" id="GO:0003700">
    <property type="term" value="F:DNA-binding transcription factor activity"/>
    <property type="evidence" value="ECO:0007669"/>
    <property type="project" value="TreeGrafter"/>
</dbReference>
<sequence>MTDQATPRRRDAGRTRAALLGAAAELFAERGYAQATIRDIGERAGVDPAMIARYFGGKAQLYVAVLQEETGDEELPDLGDAERLRGLVGRAVRQGPGPLYQVALQSHDDVKANEFSREELHRRIVTPLARRLAAEGVEQAQARAELLTAAFAGVLIGRTSGALPELAALDEESLTALVTRLVSSME</sequence>
<dbReference type="EMBL" id="CP127294">
    <property type="protein sequence ID" value="WIX82196.1"/>
    <property type="molecule type" value="Genomic_DNA"/>
</dbReference>
<dbReference type="InterPro" id="IPR009057">
    <property type="entry name" value="Homeodomain-like_sf"/>
</dbReference>